<dbReference type="InterPro" id="IPR037257">
    <property type="entry name" value="T2SS_E_N_sf"/>
</dbReference>
<organism evidence="1 2">
    <name type="scientific">Marinobacter vinifirmus</name>
    <dbReference type="NCBI Taxonomy" id="355591"/>
    <lineage>
        <taxon>Bacteria</taxon>
        <taxon>Pseudomonadati</taxon>
        <taxon>Pseudomonadota</taxon>
        <taxon>Gammaproteobacteria</taxon>
        <taxon>Pseudomonadales</taxon>
        <taxon>Marinobacteraceae</taxon>
        <taxon>Marinobacter</taxon>
    </lineage>
</organism>
<dbReference type="AlphaFoldDB" id="A0A558BES0"/>
<dbReference type="SUPFAM" id="SSF160246">
    <property type="entry name" value="EspE N-terminal domain-like"/>
    <property type="match status" value="1"/>
</dbReference>
<comment type="caution">
    <text evidence="1">The sequence shown here is derived from an EMBL/GenBank/DDBJ whole genome shotgun (WGS) entry which is preliminary data.</text>
</comment>
<gene>
    <name evidence="1" type="ORF">FHK81_04890</name>
</gene>
<name>A0A558BES0_9GAMM</name>
<proteinExistence type="predicted"/>
<reference evidence="1 2" key="1">
    <citation type="submission" date="2019-07" db="EMBL/GenBank/DDBJ databases">
        <title>The pathways for chlorine oxyanion respiration interact through the shared metabolite chlorate.</title>
        <authorList>
            <person name="Barnum T.P."/>
            <person name="Cheng Y."/>
            <person name="Hill K.A."/>
            <person name="Lucas L.N."/>
            <person name="Carlson H.K."/>
            <person name="Coates J.D."/>
        </authorList>
    </citation>
    <scope>NUCLEOTIDE SEQUENCE [LARGE SCALE GENOMIC DNA]</scope>
    <source>
        <strain evidence="1">UCB</strain>
    </source>
</reference>
<dbReference type="RefSeq" id="WP_273132712.1">
    <property type="nucleotide sequence ID" value="NZ_VMRX01000010.1"/>
</dbReference>
<sequence>MKVHKGFEEKSRLGRLLINRGYISEGQLEAGLKIQHDTGQRLGEVLVEAGWLTKRELHRVLKHQARYRNAAALVAMVTVPFQPLVTFASGNSNAALAPVVAGEMYGGFAPMTEEEMASVTAGSEIGLLERIETVADPETARDPVNTLKLASHIFSPVLSFVDSDLSISGVHYREGEPQYRIRDDGALQLLLPERIEEVRLDNIRVTNSQTPPIGNISIQDIRFHPDSRMTIHLH</sequence>
<accession>A0A558BES0</accession>
<dbReference type="Proteomes" id="UP000319142">
    <property type="component" value="Unassembled WGS sequence"/>
</dbReference>
<dbReference type="EMBL" id="VMRX01000010">
    <property type="protein sequence ID" value="TVT35000.1"/>
    <property type="molecule type" value="Genomic_DNA"/>
</dbReference>
<evidence type="ECO:0000313" key="1">
    <source>
        <dbReference type="EMBL" id="TVT35000.1"/>
    </source>
</evidence>
<evidence type="ECO:0000313" key="2">
    <source>
        <dbReference type="Proteomes" id="UP000319142"/>
    </source>
</evidence>
<protein>
    <submittedName>
        <fullName evidence="1">Pilus assembly protein PilB</fullName>
    </submittedName>
</protein>